<dbReference type="InterPro" id="IPR036497">
    <property type="entry name" value="GLTP_sf"/>
</dbReference>
<keyword evidence="6" id="KW-0445">Lipid transport</keyword>
<name>A0AAU9TI16_EUPED</name>
<evidence type="ECO:0000256" key="7">
    <source>
        <dbReference type="ARBA" id="ARBA00037246"/>
    </source>
</evidence>
<comment type="subcellular location">
    <subcellularLocation>
        <location evidence="1">Cytoplasm</location>
    </subcellularLocation>
</comment>
<sequence>MESTANKNFNEQNLKPFSYINGKINVVEFLEATSSLIKVIDGLGKSFAPVKYDMEGNVEKIKKHYKYDKDSCLLELMAEEHTKGKNEAAEGILWLNRALLFFELIFQEIIVCLRSKNDVNMKKIYTMAYEGSVKKYHSWVVQRLFEVCFN</sequence>
<evidence type="ECO:0000256" key="5">
    <source>
        <dbReference type="ARBA" id="ARBA00022737"/>
    </source>
</evidence>
<dbReference type="GO" id="GO:1902388">
    <property type="term" value="F:ceramide 1-phosphate transfer activity"/>
    <property type="evidence" value="ECO:0007669"/>
    <property type="project" value="TreeGrafter"/>
</dbReference>
<evidence type="ECO:0000313" key="10">
    <source>
        <dbReference type="Proteomes" id="UP001153954"/>
    </source>
</evidence>
<dbReference type="AlphaFoldDB" id="A0AAU9TI16"/>
<evidence type="ECO:0000313" key="9">
    <source>
        <dbReference type="EMBL" id="CAH2086608.1"/>
    </source>
</evidence>
<dbReference type="EMBL" id="CAKOGL010000005">
    <property type="protein sequence ID" value="CAH2086608.1"/>
    <property type="molecule type" value="Genomic_DNA"/>
</dbReference>
<dbReference type="GO" id="GO:0016020">
    <property type="term" value="C:membrane"/>
    <property type="evidence" value="ECO:0007669"/>
    <property type="project" value="TreeGrafter"/>
</dbReference>
<comment type="similarity">
    <text evidence="2">Belongs to the GLTP family.</text>
</comment>
<dbReference type="Pfam" id="PF08718">
    <property type="entry name" value="GLTP"/>
    <property type="match status" value="1"/>
</dbReference>
<keyword evidence="5" id="KW-0677">Repeat</keyword>
<evidence type="ECO:0000256" key="1">
    <source>
        <dbReference type="ARBA" id="ARBA00004496"/>
    </source>
</evidence>
<evidence type="ECO:0000256" key="6">
    <source>
        <dbReference type="ARBA" id="ARBA00023055"/>
    </source>
</evidence>
<comment type="function">
    <text evidence="7">Accelerates the intermembrane transfer of various glycolipids. Catalyzes the transfer of various glycosphingolipids between membranes but does not catalyze the transfer of phospholipids. May be involved in the intracellular translocation of glucosylceramides.</text>
</comment>
<evidence type="ECO:0000256" key="2">
    <source>
        <dbReference type="ARBA" id="ARBA00007148"/>
    </source>
</evidence>
<evidence type="ECO:0000256" key="3">
    <source>
        <dbReference type="ARBA" id="ARBA00022448"/>
    </source>
</evidence>
<organism evidence="9 10">
    <name type="scientific">Euphydryas editha</name>
    <name type="common">Edith's checkerspot</name>
    <dbReference type="NCBI Taxonomy" id="104508"/>
    <lineage>
        <taxon>Eukaryota</taxon>
        <taxon>Metazoa</taxon>
        <taxon>Ecdysozoa</taxon>
        <taxon>Arthropoda</taxon>
        <taxon>Hexapoda</taxon>
        <taxon>Insecta</taxon>
        <taxon>Pterygota</taxon>
        <taxon>Neoptera</taxon>
        <taxon>Endopterygota</taxon>
        <taxon>Lepidoptera</taxon>
        <taxon>Glossata</taxon>
        <taxon>Ditrysia</taxon>
        <taxon>Papilionoidea</taxon>
        <taxon>Nymphalidae</taxon>
        <taxon>Nymphalinae</taxon>
        <taxon>Euphydryas</taxon>
    </lineage>
</organism>
<dbReference type="GO" id="GO:1902387">
    <property type="term" value="F:ceramide 1-phosphate binding"/>
    <property type="evidence" value="ECO:0007669"/>
    <property type="project" value="TreeGrafter"/>
</dbReference>
<accession>A0AAU9TI16</accession>
<evidence type="ECO:0000256" key="4">
    <source>
        <dbReference type="ARBA" id="ARBA00022490"/>
    </source>
</evidence>
<keyword evidence="4" id="KW-0963">Cytoplasm</keyword>
<feature type="domain" description="Glycolipid transfer protein" evidence="8">
    <location>
        <begin position="24"/>
        <end position="149"/>
    </location>
</feature>
<dbReference type="InterPro" id="IPR014830">
    <property type="entry name" value="Glycolipid_transfer_prot_dom"/>
</dbReference>
<gene>
    <name evidence="9" type="ORF">EEDITHA_LOCUS2960</name>
</gene>
<dbReference type="PANTHER" id="PTHR10219">
    <property type="entry name" value="GLYCOLIPID TRANSFER PROTEIN-RELATED"/>
    <property type="match status" value="1"/>
</dbReference>
<dbReference type="Proteomes" id="UP001153954">
    <property type="component" value="Unassembled WGS sequence"/>
</dbReference>
<dbReference type="GO" id="GO:0005829">
    <property type="term" value="C:cytosol"/>
    <property type="evidence" value="ECO:0007669"/>
    <property type="project" value="TreeGrafter"/>
</dbReference>
<evidence type="ECO:0000259" key="8">
    <source>
        <dbReference type="Pfam" id="PF08718"/>
    </source>
</evidence>
<comment type="caution">
    <text evidence="9">The sequence shown here is derived from an EMBL/GenBank/DDBJ whole genome shotgun (WGS) entry which is preliminary data.</text>
</comment>
<reference evidence="9" key="1">
    <citation type="submission" date="2022-03" db="EMBL/GenBank/DDBJ databases">
        <authorList>
            <person name="Tunstrom K."/>
        </authorList>
    </citation>
    <scope>NUCLEOTIDE SEQUENCE</scope>
</reference>
<keyword evidence="10" id="KW-1185">Reference proteome</keyword>
<keyword evidence="3" id="KW-0813">Transport</keyword>
<protein>
    <recommendedName>
        <fullName evidence="8">Glycolipid transfer protein domain-containing protein</fullName>
    </recommendedName>
</protein>
<dbReference type="PANTHER" id="PTHR10219:SF97">
    <property type="entry name" value="GLYCOLIPID TRANSFER PROTEIN"/>
    <property type="match status" value="1"/>
</dbReference>
<dbReference type="SUPFAM" id="SSF110004">
    <property type="entry name" value="Glycolipid transfer protein, GLTP"/>
    <property type="match status" value="1"/>
</dbReference>
<dbReference type="Gene3D" id="1.10.3520.10">
    <property type="entry name" value="Glycolipid transfer protein"/>
    <property type="match status" value="1"/>
</dbReference>
<proteinExistence type="inferred from homology"/>